<dbReference type="Pfam" id="PF25023">
    <property type="entry name" value="TEN_YD-shell"/>
    <property type="match status" value="1"/>
</dbReference>
<dbReference type="Proteomes" id="UP001500279">
    <property type="component" value="Unassembled WGS sequence"/>
</dbReference>
<accession>A0ABN1JZZ5</accession>
<name>A0ABN1JZZ5_9BURK</name>
<comment type="caution">
    <text evidence="3">The sequence shown here is derived from an EMBL/GenBank/DDBJ whole genome shotgun (WGS) entry which is preliminary data.</text>
</comment>
<evidence type="ECO:0000313" key="3">
    <source>
        <dbReference type="EMBL" id="GAA0750860.1"/>
    </source>
</evidence>
<feature type="domain" description="Teneurin-like YD-shell" evidence="2">
    <location>
        <begin position="268"/>
        <end position="481"/>
    </location>
</feature>
<dbReference type="Gene3D" id="2.180.10.10">
    <property type="entry name" value="RHS repeat-associated core"/>
    <property type="match status" value="1"/>
</dbReference>
<keyword evidence="4" id="KW-1185">Reference proteome</keyword>
<evidence type="ECO:0000256" key="1">
    <source>
        <dbReference type="ARBA" id="ARBA00022737"/>
    </source>
</evidence>
<sequence length="719" mass="80332">MDALQRLQAFDATQRAARDTRCEQGLPVEVHEGPQLCSYAWQAGELATLTEPDGTRYDYRYGVDGRLTEVDRNGRAWARYSYDASGRLTEARRADGERAHDYDAQGKLLRTRRGGASPWVYRWVGGRVSEARSDHEHTAFDYDEAGRLIGLTQRVDGVALSLRFDFDANGRLAQVSFPEWDQRIGFEWDVRGRATEVSWNGATAAELGSDDAQRLAWHRGPDKLLHQTWHDPESGQSLREQLTLAGRELWACALERDAAFRLSREGERQHRYDAQGRLMEATEGAQAWRYAFGPADEVVGEGDDFAIDCDAVGRVLRVRDAAGEKVYRYDDAGELESLLVNGECVGRFVYDHKGRLVAKHGQSGGERYLYGADDGLLAVADGHGRPKFIVLRLPTGVVGLVDFRGNPQGELRSLHADAGGNLVFCGEEGPYRYDPFGVPLRADGEVPAMYRGRFWHAELGLYRLGARWYDPRLRRFLTPDSHTGAPDDARLVSPFVLASAQRMQRAGLLADWLREPRLRCRYAYCANDPVNRFDPNGHWSFGGVLLSLLGVIWTLPNTAFGLAIEVSILIGEVVRWLVWAFTLGHVSWQTPGFDVASSGRLNAFALVFKGGWLGSFDGLLGITFGNVFFVNGEYEQNAAWQALPDPVSPPAYSGAVSIPKSQALYEHELRHVNQYGWFGPFFHLGLPLFGVYLWDVILHGYQDAELEKDARAHGGFPTN</sequence>
<dbReference type="InterPro" id="IPR022385">
    <property type="entry name" value="Rhs_assc_core"/>
</dbReference>
<dbReference type="PANTHER" id="PTHR32305:SF15">
    <property type="entry name" value="PROTEIN RHSA-RELATED"/>
    <property type="match status" value="1"/>
</dbReference>
<dbReference type="Pfam" id="PF05593">
    <property type="entry name" value="RHS_repeat"/>
    <property type="match status" value="1"/>
</dbReference>
<dbReference type="NCBIfam" id="TIGR03696">
    <property type="entry name" value="Rhs_assc_core"/>
    <property type="match status" value="1"/>
</dbReference>
<evidence type="ECO:0000313" key="4">
    <source>
        <dbReference type="Proteomes" id="UP001500279"/>
    </source>
</evidence>
<organism evidence="3 4">
    <name type="scientific">Ideonella azotifigens</name>
    <dbReference type="NCBI Taxonomy" id="513160"/>
    <lineage>
        <taxon>Bacteria</taxon>
        <taxon>Pseudomonadati</taxon>
        <taxon>Pseudomonadota</taxon>
        <taxon>Betaproteobacteria</taxon>
        <taxon>Burkholderiales</taxon>
        <taxon>Sphaerotilaceae</taxon>
        <taxon>Ideonella</taxon>
    </lineage>
</organism>
<dbReference type="InterPro" id="IPR031325">
    <property type="entry name" value="RHS_repeat"/>
</dbReference>
<dbReference type="InterPro" id="IPR006530">
    <property type="entry name" value="YD"/>
</dbReference>
<dbReference type="NCBIfam" id="TIGR01643">
    <property type="entry name" value="YD_repeat_2x"/>
    <property type="match status" value="1"/>
</dbReference>
<dbReference type="RefSeq" id="WP_231013172.1">
    <property type="nucleotide sequence ID" value="NZ_BAAAEW010000013.1"/>
</dbReference>
<dbReference type="InterPro" id="IPR056823">
    <property type="entry name" value="TEN-like_YD-shell"/>
</dbReference>
<keyword evidence="1" id="KW-0677">Repeat</keyword>
<gene>
    <name evidence="3" type="ORF">GCM10009107_23070</name>
</gene>
<evidence type="ECO:0000259" key="2">
    <source>
        <dbReference type="Pfam" id="PF25023"/>
    </source>
</evidence>
<dbReference type="EMBL" id="BAAAEW010000013">
    <property type="protein sequence ID" value="GAA0750860.1"/>
    <property type="molecule type" value="Genomic_DNA"/>
</dbReference>
<proteinExistence type="predicted"/>
<protein>
    <recommendedName>
        <fullName evidence="2">Teneurin-like YD-shell domain-containing protein</fullName>
    </recommendedName>
</protein>
<reference evidence="3 4" key="1">
    <citation type="journal article" date="2019" name="Int. J. Syst. Evol. Microbiol.">
        <title>The Global Catalogue of Microorganisms (GCM) 10K type strain sequencing project: providing services to taxonomists for standard genome sequencing and annotation.</title>
        <authorList>
            <consortium name="The Broad Institute Genomics Platform"/>
            <consortium name="The Broad Institute Genome Sequencing Center for Infectious Disease"/>
            <person name="Wu L."/>
            <person name="Ma J."/>
        </authorList>
    </citation>
    <scope>NUCLEOTIDE SEQUENCE [LARGE SCALE GENOMIC DNA]</scope>
    <source>
        <strain evidence="3 4">JCM 15503</strain>
    </source>
</reference>
<dbReference type="PANTHER" id="PTHR32305">
    <property type="match status" value="1"/>
</dbReference>
<dbReference type="InterPro" id="IPR050708">
    <property type="entry name" value="T6SS_VgrG/RHS"/>
</dbReference>